<evidence type="ECO:0000313" key="2">
    <source>
        <dbReference type="EMBL" id="KKQ24729.1"/>
    </source>
</evidence>
<feature type="transmembrane region" description="Helical" evidence="1">
    <location>
        <begin position="116"/>
        <end position="134"/>
    </location>
</feature>
<feature type="transmembrane region" description="Helical" evidence="1">
    <location>
        <begin position="237"/>
        <end position="258"/>
    </location>
</feature>
<gene>
    <name evidence="2" type="ORF">US40_C0014G0014</name>
</gene>
<keyword evidence="1" id="KW-0812">Transmembrane</keyword>
<dbReference type="EMBL" id="LBSV01000014">
    <property type="protein sequence ID" value="KKQ24729.1"/>
    <property type="molecule type" value="Genomic_DNA"/>
</dbReference>
<reference evidence="2 3" key="1">
    <citation type="journal article" date="2015" name="Nature">
        <title>rRNA introns, odd ribosomes, and small enigmatic genomes across a large radiation of phyla.</title>
        <authorList>
            <person name="Brown C.T."/>
            <person name="Hug L.A."/>
            <person name="Thomas B.C."/>
            <person name="Sharon I."/>
            <person name="Castelle C.J."/>
            <person name="Singh A."/>
            <person name="Wilkins M.J."/>
            <person name="Williams K.H."/>
            <person name="Banfield J.F."/>
        </authorList>
    </citation>
    <scope>NUCLEOTIDE SEQUENCE [LARGE SCALE GENOMIC DNA]</scope>
</reference>
<dbReference type="Proteomes" id="UP000034917">
    <property type="component" value="Unassembled WGS sequence"/>
</dbReference>
<feature type="transmembrane region" description="Helical" evidence="1">
    <location>
        <begin position="33"/>
        <end position="57"/>
    </location>
</feature>
<comment type="caution">
    <text evidence="2">The sequence shown here is derived from an EMBL/GenBank/DDBJ whole genome shotgun (WGS) entry which is preliminary data.</text>
</comment>
<proteinExistence type="predicted"/>
<dbReference type="InterPro" id="IPR021493">
    <property type="entry name" value="DUF3147"/>
</dbReference>
<feature type="transmembrane region" description="Helical" evidence="1">
    <location>
        <begin position="63"/>
        <end position="84"/>
    </location>
</feature>
<organism evidence="2 3">
    <name type="scientific">Candidatus Roizmanbacteria bacterium GW2011_GWC2_37_13</name>
    <dbReference type="NCBI Taxonomy" id="1618486"/>
    <lineage>
        <taxon>Bacteria</taxon>
        <taxon>Candidatus Roizmaniibacteriota</taxon>
    </lineage>
</organism>
<dbReference type="PATRIC" id="fig|1618486.3.peg.917"/>
<feature type="transmembrane region" description="Helical" evidence="1">
    <location>
        <begin position="180"/>
        <end position="200"/>
    </location>
</feature>
<evidence type="ECO:0008006" key="4">
    <source>
        <dbReference type="Google" id="ProtNLM"/>
    </source>
</evidence>
<evidence type="ECO:0000256" key="1">
    <source>
        <dbReference type="SAM" id="Phobius"/>
    </source>
</evidence>
<feature type="transmembrane region" description="Helical" evidence="1">
    <location>
        <begin position="154"/>
        <end position="174"/>
    </location>
</feature>
<dbReference type="Pfam" id="PF11345">
    <property type="entry name" value="DUF3147"/>
    <property type="match status" value="1"/>
</dbReference>
<protein>
    <recommendedName>
        <fullName evidence="4">DUF3147 family protein</fullName>
    </recommendedName>
</protein>
<evidence type="ECO:0000313" key="3">
    <source>
        <dbReference type="Proteomes" id="UP000034917"/>
    </source>
</evidence>
<sequence length="264" mass="28835">MDPFIIKVFLSLITGIIFVAISTYLAERVSGKLGGIIVGLPSTAVISILFVGLTQGISAAKTAAAIVPYSSGLYCFFFIVYLLTTKKDFRTGFTFSLLVWLFFAFFAFFISPKNLFNSVIIGFTLITLTIYWAVKNIHINHSLIPKKIISSPIWLKALLTGTVIASIVIISKLAGPKWGGIFATFPALTISTILITVKSGGTEFTRLIAKNVLISTTTTISLFAIFSYYLFPLVGLIFGSILAYIGLLVVSVPLYLLIFNKLKE</sequence>
<keyword evidence="1" id="KW-0472">Membrane</keyword>
<feature type="transmembrane region" description="Helical" evidence="1">
    <location>
        <begin position="91"/>
        <end position="110"/>
    </location>
</feature>
<feature type="transmembrane region" description="Helical" evidence="1">
    <location>
        <begin position="6"/>
        <end position="26"/>
    </location>
</feature>
<feature type="transmembrane region" description="Helical" evidence="1">
    <location>
        <begin position="212"/>
        <end position="231"/>
    </location>
</feature>
<name>A0A0G0IKJ1_9BACT</name>
<accession>A0A0G0IKJ1</accession>
<dbReference type="AlphaFoldDB" id="A0A0G0IKJ1"/>
<keyword evidence="1" id="KW-1133">Transmembrane helix</keyword>